<evidence type="ECO:0000313" key="1">
    <source>
        <dbReference type="EMBL" id="EAR62049.1"/>
    </source>
</evidence>
<sequence length="62" mass="6952">MLSSDTNLSQQAATAIGFKLEFQVYNAYYGRNSIIIYLIIKGFLGRSHAKLPNTKKISRQAT</sequence>
<organism evidence="1 2">
    <name type="scientific">Neptuniibacter caesariensis</name>
    <dbReference type="NCBI Taxonomy" id="207954"/>
    <lineage>
        <taxon>Bacteria</taxon>
        <taxon>Pseudomonadati</taxon>
        <taxon>Pseudomonadota</taxon>
        <taxon>Gammaproteobacteria</taxon>
        <taxon>Oceanospirillales</taxon>
        <taxon>Oceanospirillaceae</taxon>
        <taxon>Neptuniibacter</taxon>
    </lineage>
</organism>
<protein>
    <submittedName>
        <fullName evidence="1">Uncharacterized protein</fullName>
    </submittedName>
</protein>
<evidence type="ECO:0000313" key="2">
    <source>
        <dbReference type="Proteomes" id="UP000002171"/>
    </source>
</evidence>
<comment type="caution">
    <text evidence="1">The sequence shown here is derived from an EMBL/GenBank/DDBJ whole genome shotgun (WGS) entry which is preliminary data.</text>
</comment>
<dbReference type="Proteomes" id="UP000002171">
    <property type="component" value="Unassembled WGS sequence"/>
</dbReference>
<accession>A0A7U8C8B4</accession>
<dbReference type="AlphaFoldDB" id="A0A7U8C8B4"/>
<keyword evidence="2" id="KW-1185">Reference proteome</keyword>
<gene>
    <name evidence="1" type="ORF">MED92_10099</name>
</gene>
<name>A0A7U8C8B4_NEPCE</name>
<dbReference type="EMBL" id="AAOW01000004">
    <property type="protein sequence ID" value="EAR62049.1"/>
    <property type="molecule type" value="Genomic_DNA"/>
</dbReference>
<reference evidence="1 2" key="1">
    <citation type="submission" date="2006-02" db="EMBL/GenBank/DDBJ databases">
        <authorList>
            <person name="Pinhassi J."/>
            <person name="Pedros-Alio C."/>
            <person name="Ferriera S."/>
            <person name="Johnson J."/>
            <person name="Kravitz S."/>
            <person name="Halpern A."/>
            <person name="Remington K."/>
            <person name="Beeson K."/>
            <person name="Tran B."/>
            <person name="Rogers Y.-H."/>
            <person name="Friedman R."/>
            <person name="Venter J.C."/>
        </authorList>
    </citation>
    <scope>NUCLEOTIDE SEQUENCE [LARGE SCALE GENOMIC DNA]</scope>
    <source>
        <strain evidence="1 2">MED92</strain>
    </source>
</reference>
<proteinExistence type="predicted"/>